<keyword evidence="2" id="KW-1185">Reference proteome</keyword>
<dbReference type="Proteomes" id="UP000257109">
    <property type="component" value="Unassembled WGS sequence"/>
</dbReference>
<dbReference type="OrthoDB" id="1740642at2759"/>
<comment type="caution">
    <text evidence="1">The sequence shown here is derived from an EMBL/GenBank/DDBJ whole genome shotgun (WGS) entry which is preliminary data.</text>
</comment>
<evidence type="ECO:0000313" key="1">
    <source>
        <dbReference type="EMBL" id="RDX91261.1"/>
    </source>
</evidence>
<dbReference type="AlphaFoldDB" id="A0A371GL27"/>
<accession>A0A371GL27</accession>
<evidence type="ECO:0000313" key="2">
    <source>
        <dbReference type="Proteomes" id="UP000257109"/>
    </source>
</evidence>
<sequence length="62" mass="7438">MGELKFFLRLQIKQAKDAIYIHQFKYIKELLNKFNFEDYKTMSTPMHPTSILGLDEIDKKDI</sequence>
<evidence type="ECO:0008006" key="3">
    <source>
        <dbReference type="Google" id="ProtNLM"/>
    </source>
</evidence>
<proteinExistence type="predicted"/>
<dbReference type="EMBL" id="QJKJ01005171">
    <property type="protein sequence ID" value="RDX91261.1"/>
    <property type="molecule type" value="Genomic_DNA"/>
</dbReference>
<feature type="non-terminal residue" evidence="1">
    <location>
        <position position="1"/>
    </location>
</feature>
<name>A0A371GL27_MUCPR</name>
<protein>
    <recommendedName>
        <fullName evidence="3">Copia protein</fullName>
    </recommendedName>
</protein>
<reference evidence="1" key="1">
    <citation type="submission" date="2018-05" db="EMBL/GenBank/DDBJ databases">
        <title>Draft genome of Mucuna pruriens seed.</title>
        <authorList>
            <person name="Nnadi N.E."/>
            <person name="Vos R."/>
            <person name="Hasami M.H."/>
            <person name="Devisetty U.K."/>
            <person name="Aguiy J.C."/>
        </authorList>
    </citation>
    <scope>NUCLEOTIDE SEQUENCE [LARGE SCALE GENOMIC DNA]</scope>
    <source>
        <strain evidence="1">JCA_2017</strain>
    </source>
</reference>
<gene>
    <name evidence="1" type="ORF">CR513_26777</name>
</gene>
<organism evidence="1 2">
    <name type="scientific">Mucuna pruriens</name>
    <name type="common">Velvet bean</name>
    <name type="synonym">Dolichos pruriens</name>
    <dbReference type="NCBI Taxonomy" id="157652"/>
    <lineage>
        <taxon>Eukaryota</taxon>
        <taxon>Viridiplantae</taxon>
        <taxon>Streptophyta</taxon>
        <taxon>Embryophyta</taxon>
        <taxon>Tracheophyta</taxon>
        <taxon>Spermatophyta</taxon>
        <taxon>Magnoliopsida</taxon>
        <taxon>eudicotyledons</taxon>
        <taxon>Gunneridae</taxon>
        <taxon>Pentapetalae</taxon>
        <taxon>rosids</taxon>
        <taxon>fabids</taxon>
        <taxon>Fabales</taxon>
        <taxon>Fabaceae</taxon>
        <taxon>Papilionoideae</taxon>
        <taxon>50 kb inversion clade</taxon>
        <taxon>NPAAA clade</taxon>
        <taxon>indigoferoid/millettioid clade</taxon>
        <taxon>Phaseoleae</taxon>
        <taxon>Mucuna</taxon>
    </lineage>
</organism>